<evidence type="ECO:0000313" key="2">
    <source>
        <dbReference type="Proteomes" id="UP000051906"/>
    </source>
</evidence>
<dbReference type="AlphaFoldDB" id="A0A0R2LXF4"/>
<dbReference type="EMBL" id="JQCA01000025">
    <property type="protein sequence ID" value="KRO04732.1"/>
    <property type="molecule type" value="Genomic_DNA"/>
</dbReference>
<dbReference type="GO" id="GO:0008237">
    <property type="term" value="F:metallopeptidase activity"/>
    <property type="evidence" value="ECO:0007669"/>
    <property type="project" value="InterPro"/>
</dbReference>
<keyword evidence="2" id="KW-1185">Reference proteome</keyword>
<dbReference type="SUPFAM" id="SSF55486">
    <property type="entry name" value="Metalloproteases ('zincins'), catalytic domain"/>
    <property type="match status" value="1"/>
</dbReference>
<protein>
    <submittedName>
        <fullName evidence="1">Uncharacterized protein</fullName>
    </submittedName>
</protein>
<reference evidence="1 2" key="1">
    <citation type="journal article" date="2015" name="Genome Announc.">
        <title>Expanding the biotechnology potential of lactobacilli through comparative genomics of 213 strains and associated genera.</title>
        <authorList>
            <person name="Sun Z."/>
            <person name="Harris H.M."/>
            <person name="McCann A."/>
            <person name="Guo C."/>
            <person name="Argimon S."/>
            <person name="Zhang W."/>
            <person name="Yang X."/>
            <person name="Jeffery I.B."/>
            <person name="Cooney J.C."/>
            <person name="Kagawa T.F."/>
            <person name="Liu W."/>
            <person name="Song Y."/>
            <person name="Salvetti E."/>
            <person name="Wrobel A."/>
            <person name="Rasinkangas P."/>
            <person name="Parkhill J."/>
            <person name="Rea M.C."/>
            <person name="O'Sullivan O."/>
            <person name="Ritari J."/>
            <person name="Douillard F.P."/>
            <person name="Paul Ross R."/>
            <person name="Yang R."/>
            <person name="Briner A.E."/>
            <person name="Felis G.E."/>
            <person name="de Vos W.M."/>
            <person name="Barrangou R."/>
            <person name="Klaenhammer T.R."/>
            <person name="Caufield P.W."/>
            <person name="Cui Y."/>
            <person name="Zhang H."/>
            <person name="O'Toole P.W."/>
        </authorList>
    </citation>
    <scope>NUCLEOTIDE SEQUENCE [LARGE SCALE GENOMIC DNA]</scope>
    <source>
        <strain evidence="1 2">DSM 22467</strain>
    </source>
</reference>
<dbReference type="InterPro" id="IPR024079">
    <property type="entry name" value="MetalloPept_cat_dom_sf"/>
</dbReference>
<dbReference type="PATRIC" id="fig|616990.3.peg.982"/>
<comment type="caution">
    <text evidence="1">The sequence shown here is derived from an EMBL/GenBank/DDBJ whole genome shotgun (WGS) entry which is preliminary data.</text>
</comment>
<sequence>MWKSRLKLHKILIQAIAVLGVGLGLLGVGTVTANASSKGYYGCLQSRKITYHIDSKSKHWKDNWNGAVKAWNKLHVIKLRSIKKASKADIRLTTVKNLKGNYEMMGYTNGPGGYFGIFSSKVKLNRKAMVNYTEQDKERTALMGVGYAVGLNYSDDKTSALSGFADKPSAKDKANLKKAYKHVK</sequence>
<organism evidence="1 2">
    <name type="scientific">Levilactobacillus paucivorans</name>
    <dbReference type="NCBI Taxonomy" id="616990"/>
    <lineage>
        <taxon>Bacteria</taxon>
        <taxon>Bacillati</taxon>
        <taxon>Bacillota</taxon>
        <taxon>Bacilli</taxon>
        <taxon>Lactobacillales</taxon>
        <taxon>Lactobacillaceae</taxon>
        <taxon>Levilactobacillus</taxon>
    </lineage>
</organism>
<name>A0A0R2LXF4_9LACO</name>
<gene>
    <name evidence="1" type="ORF">IV54_GL000908</name>
</gene>
<proteinExistence type="predicted"/>
<evidence type="ECO:0000313" key="1">
    <source>
        <dbReference type="EMBL" id="KRO04732.1"/>
    </source>
</evidence>
<accession>A0A0R2LXF4</accession>
<dbReference type="Proteomes" id="UP000051906">
    <property type="component" value="Unassembled WGS sequence"/>
</dbReference>
<dbReference type="Gene3D" id="3.40.390.10">
    <property type="entry name" value="Collagenase (Catalytic Domain)"/>
    <property type="match status" value="1"/>
</dbReference>